<evidence type="ECO:0000256" key="1">
    <source>
        <dbReference type="SAM" id="MobiDB-lite"/>
    </source>
</evidence>
<dbReference type="OrthoDB" id="8454620at2"/>
<name>A0A4Y9LSN7_9BRAD</name>
<keyword evidence="3" id="KW-1185">Reference proteome</keyword>
<comment type="caution">
    <text evidence="2">The sequence shown here is derived from an EMBL/GenBank/DDBJ whole genome shotgun (WGS) entry which is preliminary data.</text>
</comment>
<organism evidence="2 3">
    <name type="scientific">Bradyrhizobium niftali</name>
    <dbReference type="NCBI Taxonomy" id="2560055"/>
    <lineage>
        <taxon>Bacteria</taxon>
        <taxon>Pseudomonadati</taxon>
        <taxon>Pseudomonadota</taxon>
        <taxon>Alphaproteobacteria</taxon>
        <taxon>Hyphomicrobiales</taxon>
        <taxon>Nitrobacteraceae</taxon>
        <taxon>Bradyrhizobium</taxon>
    </lineage>
</organism>
<reference evidence="2 3" key="1">
    <citation type="submission" date="2019-03" db="EMBL/GenBank/DDBJ databases">
        <title>Bradyrhizobium diversity isolated from nodules of Chamaecrista fasciculata.</title>
        <authorList>
            <person name="Klepa M.S."/>
            <person name="Urquiaga M.O."/>
            <person name="Hungria M."/>
            <person name="Delamuta J.R."/>
        </authorList>
    </citation>
    <scope>NUCLEOTIDE SEQUENCE [LARGE SCALE GENOMIC DNA]</scope>
    <source>
        <strain evidence="2 3">CNPSo 3448</strain>
    </source>
</reference>
<sequence length="104" mass="11584">MERAGRDKHPAPASFRRNTSVKFVEPPSCSSPSTIVFIGRNSRGQWIAQEQNGLYGGLFVSRAQAIKYALFENGQHPETIVELPREIELDMGQSPSRNNARRAA</sequence>
<feature type="compositionally biased region" description="Basic and acidic residues" evidence="1">
    <location>
        <begin position="1"/>
        <end position="10"/>
    </location>
</feature>
<accession>A0A4Y9LSN7</accession>
<gene>
    <name evidence="2" type="ORF">E4K65_20300</name>
</gene>
<dbReference type="EMBL" id="SPQT01000011">
    <property type="protein sequence ID" value="TFV46381.1"/>
    <property type="molecule type" value="Genomic_DNA"/>
</dbReference>
<proteinExistence type="predicted"/>
<evidence type="ECO:0000313" key="3">
    <source>
        <dbReference type="Proteomes" id="UP000297966"/>
    </source>
</evidence>
<feature type="region of interest" description="Disordered" evidence="1">
    <location>
        <begin position="1"/>
        <end position="26"/>
    </location>
</feature>
<dbReference type="Proteomes" id="UP000297966">
    <property type="component" value="Unassembled WGS sequence"/>
</dbReference>
<dbReference type="AlphaFoldDB" id="A0A4Y9LSN7"/>
<protein>
    <submittedName>
        <fullName evidence="2">Uncharacterized protein</fullName>
    </submittedName>
</protein>
<evidence type="ECO:0000313" key="2">
    <source>
        <dbReference type="EMBL" id="TFV46381.1"/>
    </source>
</evidence>